<keyword evidence="1" id="KW-0472">Membrane</keyword>
<name>A0AAW5VBX4_9LEPT</name>
<keyword evidence="1" id="KW-1133">Transmembrane helix</keyword>
<evidence type="ECO:0000256" key="1">
    <source>
        <dbReference type="SAM" id="Phobius"/>
    </source>
</evidence>
<protein>
    <submittedName>
        <fullName evidence="3">FecR family protein</fullName>
    </submittedName>
</protein>
<dbReference type="Gene3D" id="2.60.40.10">
    <property type="entry name" value="Immunoglobulins"/>
    <property type="match status" value="3"/>
</dbReference>
<dbReference type="InterPro" id="IPR006860">
    <property type="entry name" value="FecR"/>
</dbReference>
<dbReference type="Pfam" id="PF04773">
    <property type="entry name" value="FecR"/>
    <property type="match status" value="1"/>
</dbReference>
<accession>A0AAW5VBX4</accession>
<evidence type="ECO:0000313" key="3">
    <source>
        <dbReference type="EMBL" id="MCW7515785.1"/>
    </source>
</evidence>
<dbReference type="Proteomes" id="UP001209694">
    <property type="component" value="Unassembled WGS sequence"/>
</dbReference>
<evidence type="ECO:0000259" key="2">
    <source>
        <dbReference type="Pfam" id="PF04773"/>
    </source>
</evidence>
<comment type="caution">
    <text evidence="3">The sequence shown here is derived from an EMBL/GenBank/DDBJ whole genome shotgun (WGS) entry which is preliminary data.</text>
</comment>
<evidence type="ECO:0000313" key="4">
    <source>
        <dbReference type="Proteomes" id="UP001209694"/>
    </source>
</evidence>
<feature type="transmembrane region" description="Helical" evidence="1">
    <location>
        <begin position="20"/>
        <end position="37"/>
    </location>
</feature>
<dbReference type="InterPro" id="IPR013783">
    <property type="entry name" value="Ig-like_fold"/>
</dbReference>
<gene>
    <name evidence="3" type="ORF">ND810_11515</name>
</gene>
<organism evidence="3 4">
    <name type="scientific">Leptospira levettii</name>
    <dbReference type="NCBI Taxonomy" id="2023178"/>
    <lineage>
        <taxon>Bacteria</taxon>
        <taxon>Pseudomonadati</taxon>
        <taxon>Spirochaetota</taxon>
        <taxon>Spirochaetia</taxon>
        <taxon>Leptospirales</taxon>
        <taxon>Leptospiraceae</taxon>
        <taxon>Leptospira</taxon>
    </lineage>
</organism>
<reference evidence="3" key="1">
    <citation type="submission" date="2022-06" db="EMBL/GenBank/DDBJ databases">
        <title>Leptospira isolates from biofilms formed at urban environments.</title>
        <authorList>
            <person name="Ribeiro P.S."/>
            <person name="Sousa T."/>
            <person name="Carvalho N."/>
            <person name="Aburjaile F."/>
            <person name="Neves F."/>
            <person name="Oliveira D."/>
            <person name="Blanco L."/>
            <person name="Lima J."/>
            <person name="Costa F."/>
            <person name="Brenig B."/>
            <person name="Soares S."/>
            <person name="Ramos R."/>
            <person name="Goes-Neto A."/>
            <person name="Matiuzzi M."/>
            <person name="Azevedo V."/>
            <person name="Ristow P."/>
        </authorList>
    </citation>
    <scope>NUCLEOTIDE SEQUENCE</scope>
    <source>
        <strain evidence="3">VSF7</strain>
    </source>
</reference>
<feature type="domain" description="FecR protein" evidence="2">
    <location>
        <begin position="85"/>
        <end position="179"/>
    </location>
</feature>
<proteinExistence type="predicted"/>
<sequence>MEYLRGHINNTMRLLNDTRFVVTALLLLILLFSILLYRNLNFRANDSTEPTIGVITFKNKTVLRKYNDAVVWDLIESKTEVKNRDTIRTEGLSDAILTLNDGTKINISENSMILLDLSDKNININFAYGSFEAARVSGSSGDVKMNITAGDKTVEVTNGDVKLDKTKSELNIKVDQGEAKLTSNGKEETIVKDQVANVSESGVKVAKQMFRLVSPEDRKNILSESGVERINFSIAGWNSDSVKRASPMIEVSLFPDFSKSLVREKLTSATISKKLEPGSYYWRVSYNDPSTQTRSVTEVFQFRILNDPSLKLLSPKNEEVISFSNETPVVRFVWNVLDLYSSYSVQIARDKAFTDIVTLKQTQNQSLAFDNLKEGTYFAKIKAKSSLPGIEEKTSAVISFQIQKKTNSSPPELLEPSKGKVIAEEQTKSQLFFSWKDDKDFDFYQWELSSDVNFSTILQTEKIKNNFFKSTTGLKLGNYFWRVKGISKEGTRIDSKFSSFTVIAKEELELVSPNQSAEVEVDDRNLVVLKWKKLTGKSNYEIQVSKQADFQSLVVKESVVGNYYEFKSKDFGKFYWRVKLAEDESTVSPTRNFQMVSNIEPPNLLSPGRNETIDLFTKNYISFSWKPVEKITAYRLKLIDVSGIREKVILNERISSNKFQMNEIQKLNVGRFRWEVSSFYKASDGSERESVANKQDFFISVPELKIPKILTPGTIYVE</sequence>
<dbReference type="AlphaFoldDB" id="A0AAW5VBX4"/>
<keyword evidence="1" id="KW-0812">Transmembrane</keyword>
<dbReference type="EMBL" id="JAMQQD010000003">
    <property type="protein sequence ID" value="MCW7515785.1"/>
    <property type="molecule type" value="Genomic_DNA"/>
</dbReference>